<dbReference type="Gene3D" id="3.40.50.10610">
    <property type="entry name" value="ABC-type transport auxiliary lipoprotein component"/>
    <property type="match status" value="1"/>
</dbReference>
<evidence type="ECO:0000313" key="4">
    <source>
        <dbReference type="Proteomes" id="UP000245137"/>
    </source>
</evidence>
<accession>A0A2U1SSM3</accession>
<sequence>MTPSRASLSLILLAALALAACGGAPRRESFDLGGPGEAGRALARPLRGTLAVAEPMAVQPIDSDRIVVRTGPNEVANLAEAQWVDRLPRLVQARLIAGFDIGRRAGSVVRAGMIADHVLSTEIRRFEIDVTTSEAVVEIAARMLDSRGAPVGQGRVFSSRAPAPHSTGAAATQALDEALTATVGQIVRWTAAQV</sequence>
<feature type="signal peptide" evidence="1">
    <location>
        <begin position="1"/>
        <end position="19"/>
    </location>
</feature>
<dbReference type="PROSITE" id="PS51257">
    <property type="entry name" value="PROKAR_LIPOPROTEIN"/>
    <property type="match status" value="1"/>
</dbReference>
<dbReference type="SUPFAM" id="SSF159594">
    <property type="entry name" value="XCC0632-like"/>
    <property type="match status" value="1"/>
</dbReference>
<gene>
    <name evidence="3" type="ORF">C5689_07505</name>
</gene>
<dbReference type="RefSeq" id="WP_108916688.1">
    <property type="nucleotide sequence ID" value="NZ_BGJY01000003.1"/>
</dbReference>
<comment type="caution">
    <text evidence="3">The sequence shown here is derived from an EMBL/GenBank/DDBJ whole genome shotgun (WGS) entry which is preliminary data.</text>
</comment>
<keyword evidence="4" id="KW-1185">Reference proteome</keyword>
<dbReference type="Pfam" id="PF03886">
    <property type="entry name" value="ABC_trans_aux"/>
    <property type="match status" value="1"/>
</dbReference>
<name>A0A2U1SSM3_METSR</name>
<reference evidence="3 4" key="1">
    <citation type="journal article" date="2018" name="Appl. Microbiol. Biotechnol.">
        <title>Co-cultivation of the strictly anaerobic methanogen Methanosarcina barkeri with aerobic methanotrophs in an oxygen-limited membrane bioreactor.</title>
        <authorList>
            <person name="In 't Zandt M.H."/>
            <person name="van den Bosch T.J.M."/>
            <person name="Rijkers R."/>
            <person name="van Kessel M.A.H.J."/>
            <person name="Jetten M.S.M."/>
            <person name="Welte C.U."/>
        </authorList>
    </citation>
    <scope>NUCLEOTIDE SEQUENCE [LARGE SCALE GENOMIC DNA]</scope>
    <source>
        <strain evidence="3 4">DSM 17706</strain>
    </source>
</reference>
<proteinExistence type="predicted"/>
<dbReference type="OrthoDB" id="9808689at2"/>
<evidence type="ECO:0000259" key="2">
    <source>
        <dbReference type="Pfam" id="PF03886"/>
    </source>
</evidence>
<feature type="domain" description="ABC-type transport auxiliary lipoprotein component" evidence="2">
    <location>
        <begin position="35"/>
        <end position="187"/>
    </location>
</feature>
<organism evidence="3 4">
    <name type="scientific">Methylosinus sporium</name>
    <dbReference type="NCBI Taxonomy" id="428"/>
    <lineage>
        <taxon>Bacteria</taxon>
        <taxon>Pseudomonadati</taxon>
        <taxon>Pseudomonadota</taxon>
        <taxon>Alphaproteobacteria</taxon>
        <taxon>Hyphomicrobiales</taxon>
        <taxon>Methylocystaceae</taxon>
        <taxon>Methylosinus</taxon>
    </lineage>
</organism>
<evidence type="ECO:0000313" key="3">
    <source>
        <dbReference type="EMBL" id="PWB94605.1"/>
    </source>
</evidence>
<dbReference type="EMBL" id="PUIV01000007">
    <property type="protein sequence ID" value="PWB94605.1"/>
    <property type="molecule type" value="Genomic_DNA"/>
</dbReference>
<dbReference type="Proteomes" id="UP000245137">
    <property type="component" value="Unassembled WGS sequence"/>
</dbReference>
<keyword evidence="1" id="KW-0732">Signal</keyword>
<protein>
    <recommendedName>
        <fullName evidence="2">ABC-type transport auxiliary lipoprotein component domain-containing protein</fullName>
    </recommendedName>
</protein>
<dbReference type="AlphaFoldDB" id="A0A2U1SSM3"/>
<dbReference type="InterPro" id="IPR005586">
    <property type="entry name" value="ABC_trans_aux"/>
</dbReference>
<feature type="chain" id="PRO_5015421937" description="ABC-type transport auxiliary lipoprotein component domain-containing protein" evidence="1">
    <location>
        <begin position="20"/>
        <end position="194"/>
    </location>
</feature>
<evidence type="ECO:0000256" key="1">
    <source>
        <dbReference type="SAM" id="SignalP"/>
    </source>
</evidence>